<keyword evidence="5" id="KW-1185">Reference proteome</keyword>
<evidence type="ECO:0000256" key="1">
    <source>
        <dbReference type="ARBA" id="ARBA00023239"/>
    </source>
</evidence>
<proteinExistence type="predicted"/>
<evidence type="ECO:0000259" key="3">
    <source>
        <dbReference type="Pfam" id="PF04909"/>
    </source>
</evidence>
<feature type="chain" id="PRO_5045890737" evidence="2">
    <location>
        <begin position="36"/>
        <end position="392"/>
    </location>
</feature>
<protein>
    <submittedName>
        <fullName evidence="4">Amidohydrolase family protein</fullName>
    </submittedName>
</protein>
<evidence type="ECO:0000313" key="5">
    <source>
        <dbReference type="Proteomes" id="UP001597417"/>
    </source>
</evidence>
<dbReference type="SUPFAM" id="SSF51556">
    <property type="entry name" value="Metallo-dependent hydrolases"/>
    <property type="match status" value="1"/>
</dbReference>
<dbReference type="PANTHER" id="PTHR21240:SF28">
    <property type="entry name" value="ISO-OROTATE DECARBOXYLASE (EUROFUNG)"/>
    <property type="match status" value="1"/>
</dbReference>
<dbReference type="InterPro" id="IPR006311">
    <property type="entry name" value="TAT_signal"/>
</dbReference>
<organism evidence="4 5">
    <name type="scientific">Amycolatopsis pigmentata</name>
    <dbReference type="NCBI Taxonomy" id="450801"/>
    <lineage>
        <taxon>Bacteria</taxon>
        <taxon>Bacillati</taxon>
        <taxon>Actinomycetota</taxon>
        <taxon>Actinomycetes</taxon>
        <taxon>Pseudonocardiales</taxon>
        <taxon>Pseudonocardiaceae</taxon>
        <taxon>Amycolatopsis</taxon>
    </lineage>
</organism>
<dbReference type="PANTHER" id="PTHR21240">
    <property type="entry name" value="2-AMINO-3-CARBOXYLMUCONATE-6-SEMIALDEHYDE DECARBOXYLASE"/>
    <property type="match status" value="1"/>
</dbReference>
<keyword evidence="2" id="KW-0732">Signal</keyword>
<dbReference type="Gene3D" id="3.20.20.140">
    <property type="entry name" value="Metal-dependent hydrolases"/>
    <property type="match status" value="1"/>
</dbReference>
<dbReference type="Pfam" id="PF04909">
    <property type="entry name" value="Amidohydro_2"/>
    <property type="match status" value="1"/>
</dbReference>
<dbReference type="PROSITE" id="PS51318">
    <property type="entry name" value="TAT"/>
    <property type="match status" value="1"/>
</dbReference>
<gene>
    <name evidence="4" type="ORF">ACFSXZ_09855</name>
</gene>
<dbReference type="EMBL" id="JBHUKR010000006">
    <property type="protein sequence ID" value="MFD2416627.1"/>
    <property type="molecule type" value="Genomic_DNA"/>
</dbReference>
<comment type="caution">
    <text evidence="4">The sequence shown here is derived from an EMBL/GenBank/DDBJ whole genome shotgun (WGS) entry which is preliminary data.</text>
</comment>
<evidence type="ECO:0000313" key="4">
    <source>
        <dbReference type="EMBL" id="MFD2416627.1"/>
    </source>
</evidence>
<dbReference type="InterPro" id="IPR032465">
    <property type="entry name" value="ACMSD"/>
</dbReference>
<dbReference type="RefSeq" id="WP_378263586.1">
    <property type="nucleotide sequence ID" value="NZ_JBHUKR010000006.1"/>
</dbReference>
<reference evidence="5" key="1">
    <citation type="journal article" date="2019" name="Int. J. Syst. Evol. Microbiol.">
        <title>The Global Catalogue of Microorganisms (GCM) 10K type strain sequencing project: providing services to taxonomists for standard genome sequencing and annotation.</title>
        <authorList>
            <consortium name="The Broad Institute Genomics Platform"/>
            <consortium name="The Broad Institute Genome Sequencing Center for Infectious Disease"/>
            <person name="Wu L."/>
            <person name="Ma J."/>
        </authorList>
    </citation>
    <scope>NUCLEOTIDE SEQUENCE [LARGE SCALE GENOMIC DNA]</scope>
    <source>
        <strain evidence="5">CGMCC 4.7645</strain>
    </source>
</reference>
<evidence type="ECO:0000256" key="2">
    <source>
        <dbReference type="SAM" id="SignalP"/>
    </source>
</evidence>
<accession>A0ABW5FS17</accession>
<dbReference type="InterPro" id="IPR032466">
    <property type="entry name" value="Metal_Hydrolase"/>
</dbReference>
<keyword evidence="1" id="KW-0456">Lyase</keyword>
<feature type="signal peptide" evidence="2">
    <location>
        <begin position="1"/>
        <end position="35"/>
    </location>
</feature>
<dbReference type="InterPro" id="IPR006680">
    <property type="entry name" value="Amidohydro-rel"/>
</dbReference>
<feature type="domain" description="Amidohydrolase-related" evidence="3">
    <location>
        <begin position="50"/>
        <end position="329"/>
    </location>
</feature>
<name>A0ABW5FS17_9PSEU</name>
<dbReference type="Proteomes" id="UP001597417">
    <property type="component" value="Unassembled WGS sequence"/>
</dbReference>
<sequence>MDERPDLSRRRVLAGAASGAALLTVGNALPASANAAPPPAHGLPKENWRIDTHAHYYPDEYYAYLDRVGRLAGTVSVVGPWSVDAHLAFMDQYHIQASVLSFGDPQVALGTVADRRAVARLSNDYGHELVRTRGDRFGIFAVTPMPDVEGAVSEVDRALDDLRLDGICLLTNYQGSYLGDPAFKPLYQVLDDHGAYVFVHPTGPAVNPAPGLQYGPNIPSQNFVFEYTWDSTRTITSLIYNGVIRDYPAIRWHFVHCGGTLPFLAYRLATLHAFYTPFNDVLPEGPLTYISRLYFDDAQAFTSAQLEPLKSLVPADHIMFGSDWPPVHNLFAADNAQKMPFLEGKLPLPAAADPEPPVDDVYTPHERIALERTNALAQLPRLRARVPQLKPR</sequence>